<sequence length="241" mass="26525">MQKSLAASTLNGAALHTRHAHLGNAVVVPFRKAIRPSLGVCRRLEVVRAQVVEVAQETLRLPRWDYIFDQLNENNVKSIKAKEAEQLIKKGYVLVDVRPPHIFEKAHPEGSVNVPLFQRVNFRNFSVTGYLRAAALALNGVDPVEPNPKFSEMLLQQVGEGGKLIVACEAGGSLVPNPSFVTGKESRSLKAAYKAVVAKKYSDIKHLNGGVYGWWKADLPFEGEYDLENVGRTPNVVSGED</sequence>
<evidence type="ECO:0000259" key="1">
    <source>
        <dbReference type="PROSITE" id="PS50206"/>
    </source>
</evidence>
<name>A0ABP1FI60_9CHLO</name>
<keyword evidence="3" id="KW-1185">Reference proteome</keyword>
<evidence type="ECO:0000313" key="3">
    <source>
        <dbReference type="Proteomes" id="UP001497392"/>
    </source>
</evidence>
<dbReference type="SMART" id="SM00450">
    <property type="entry name" value="RHOD"/>
    <property type="match status" value="1"/>
</dbReference>
<dbReference type="PROSITE" id="PS50206">
    <property type="entry name" value="RHODANESE_3"/>
    <property type="match status" value="1"/>
</dbReference>
<dbReference type="SUPFAM" id="SSF52821">
    <property type="entry name" value="Rhodanese/Cell cycle control phosphatase"/>
    <property type="match status" value="1"/>
</dbReference>
<accession>A0ABP1FI60</accession>
<organism evidence="2 3">
    <name type="scientific">Coccomyxa viridis</name>
    <dbReference type="NCBI Taxonomy" id="1274662"/>
    <lineage>
        <taxon>Eukaryota</taxon>
        <taxon>Viridiplantae</taxon>
        <taxon>Chlorophyta</taxon>
        <taxon>core chlorophytes</taxon>
        <taxon>Trebouxiophyceae</taxon>
        <taxon>Trebouxiophyceae incertae sedis</taxon>
        <taxon>Coccomyxaceae</taxon>
        <taxon>Coccomyxa</taxon>
    </lineage>
</organism>
<dbReference type="EMBL" id="CAXHTA020000002">
    <property type="protein sequence ID" value="CAL5219640.1"/>
    <property type="molecule type" value="Genomic_DNA"/>
</dbReference>
<reference evidence="2 3" key="1">
    <citation type="submission" date="2024-06" db="EMBL/GenBank/DDBJ databases">
        <authorList>
            <person name="Kraege A."/>
            <person name="Thomma B."/>
        </authorList>
    </citation>
    <scope>NUCLEOTIDE SEQUENCE [LARGE SCALE GENOMIC DNA]</scope>
</reference>
<dbReference type="Proteomes" id="UP001497392">
    <property type="component" value="Unassembled WGS sequence"/>
</dbReference>
<proteinExistence type="predicted"/>
<dbReference type="Pfam" id="PF00581">
    <property type="entry name" value="Rhodanese"/>
    <property type="match status" value="1"/>
</dbReference>
<gene>
    <name evidence="2" type="primary">g1516</name>
    <name evidence="2" type="ORF">VP750_LOCUS1299</name>
</gene>
<dbReference type="Gene3D" id="3.40.250.10">
    <property type="entry name" value="Rhodanese-like domain"/>
    <property type="match status" value="1"/>
</dbReference>
<protein>
    <submittedName>
        <fullName evidence="2">G1516 protein</fullName>
    </submittedName>
</protein>
<dbReference type="InterPro" id="IPR043186">
    <property type="entry name" value="Str14"/>
</dbReference>
<dbReference type="InterPro" id="IPR001763">
    <property type="entry name" value="Rhodanese-like_dom"/>
</dbReference>
<dbReference type="PANTHER" id="PTHR44920">
    <property type="entry name" value="RHODANESE-LIKE DOMAIN-CONTAINING PROTEIN 14, CHLOROPLASTIC-RELATED"/>
    <property type="match status" value="1"/>
</dbReference>
<dbReference type="InterPro" id="IPR036873">
    <property type="entry name" value="Rhodanese-like_dom_sf"/>
</dbReference>
<comment type="caution">
    <text evidence="2">The sequence shown here is derived from an EMBL/GenBank/DDBJ whole genome shotgun (WGS) entry which is preliminary data.</text>
</comment>
<evidence type="ECO:0000313" key="2">
    <source>
        <dbReference type="EMBL" id="CAL5219640.1"/>
    </source>
</evidence>
<feature type="domain" description="Rhodanese" evidence="1">
    <location>
        <begin position="88"/>
        <end position="223"/>
    </location>
</feature>
<dbReference type="PANTHER" id="PTHR44920:SF2">
    <property type="entry name" value="RHODANESE DOMAIN-CONTAINING PROTEIN"/>
    <property type="match status" value="1"/>
</dbReference>
<dbReference type="CDD" id="cd00158">
    <property type="entry name" value="RHOD"/>
    <property type="match status" value="1"/>
</dbReference>